<dbReference type="GO" id="GO:0008168">
    <property type="term" value="F:methyltransferase activity"/>
    <property type="evidence" value="ECO:0007669"/>
    <property type="project" value="UniProtKB-KW"/>
</dbReference>
<sequence length="204" mass="22924">MHLLIRLILQRAPADARVLCVGVGTGAEILALSKVFPGWTFVAIDPAKGMLEVCRERLQQAGILERCELIHGYLDEVAQGEGFDVVLNILVAHFVKRDDRRGLYQAMWSRLRENGHLISTEISYDLTSETYPLMLDNWREVQLLMGASVESLAKLPLALRNQLTVISSQDTDALLKQSGIDMPVRFFQAFMINGWYAIKSSGYL</sequence>
<gene>
    <name evidence="2" type="ORF">CWE14_02230</name>
</gene>
<proteinExistence type="predicted"/>
<comment type="caution">
    <text evidence="2">The sequence shown here is derived from an EMBL/GenBank/DDBJ whole genome shotgun (WGS) entry which is preliminary data.</text>
</comment>
<keyword evidence="2" id="KW-0489">Methyltransferase</keyword>
<keyword evidence="2" id="KW-0808">Transferase</keyword>
<evidence type="ECO:0000313" key="2">
    <source>
        <dbReference type="EMBL" id="RUO35153.1"/>
    </source>
</evidence>
<accession>A0A432WMY6</accession>
<dbReference type="EMBL" id="PIPO01000001">
    <property type="protein sequence ID" value="RUO35153.1"/>
    <property type="molecule type" value="Genomic_DNA"/>
</dbReference>
<dbReference type="InterPro" id="IPR050508">
    <property type="entry name" value="Methyltransf_Superfamily"/>
</dbReference>
<dbReference type="AlphaFoldDB" id="A0A432WMY6"/>
<protein>
    <submittedName>
        <fullName evidence="2">SAM-dependent methyltransferase</fullName>
    </submittedName>
</protein>
<dbReference type="Gene3D" id="3.40.50.150">
    <property type="entry name" value="Vaccinia Virus protein VP39"/>
    <property type="match status" value="1"/>
</dbReference>
<dbReference type="PANTHER" id="PTHR42912:SF93">
    <property type="entry name" value="N6-ADENOSINE-METHYLTRANSFERASE TMT1A"/>
    <property type="match status" value="1"/>
</dbReference>
<dbReference type="CDD" id="cd02440">
    <property type="entry name" value="AdoMet_MTases"/>
    <property type="match status" value="1"/>
</dbReference>
<dbReference type="InterPro" id="IPR029063">
    <property type="entry name" value="SAM-dependent_MTases_sf"/>
</dbReference>
<reference evidence="2 3" key="1">
    <citation type="journal article" date="2011" name="Front. Microbiol.">
        <title>Genomic signatures of strain selection and enhancement in Bacillus atrophaeus var. globigii, a historical biowarfare simulant.</title>
        <authorList>
            <person name="Gibbons H.S."/>
            <person name="Broomall S.M."/>
            <person name="McNew L.A."/>
            <person name="Daligault H."/>
            <person name="Chapman C."/>
            <person name="Bruce D."/>
            <person name="Karavis M."/>
            <person name="Krepps M."/>
            <person name="McGregor P.A."/>
            <person name="Hong C."/>
            <person name="Park K.H."/>
            <person name="Akmal A."/>
            <person name="Feldman A."/>
            <person name="Lin J.S."/>
            <person name="Chang W.E."/>
            <person name="Higgs B.W."/>
            <person name="Demirev P."/>
            <person name="Lindquist J."/>
            <person name="Liem A."/>
            <person name="Fochler E."/>
            <person name="Read T.D."/>
            <person name="Tapia R."/>
            <person name="Johnson S."/>
            <person name="Bishop-Lilly K.A."/>
            <person name="Detter C."/>
            <person name="Han C."/>
            <person name="Sozhamannan S."/>
            <person name="Rosenzweig C.N."/>
            <person name="Skowronski E.W."/>
        </authorList>
    </citation>
    <scope>NUCLEOTIDE SEQUENCE [LARGE SCALE GENOMIC DNA]</scope>
    <source>
        <strain evidence="2 3">Y4G10-17</strain>
    </source>
</reference>
<dbReference type="SUPFAM" id="SSF53335">
    <property type="entry name" value="S-adenosyl-L-methionine-dependent methyltransferases"/>
    <property type="match status" value="1"/>
</dbReference>
<dbReference type="Proteomes" id="UP000287823">
    <property type="component" value="Unassembled WGS sequence"/>
</dbReference>
<dbReference type="InterPro" id="IPR041698">
    <property type="entry name" value="Methyltransf_25"/>
</dbReference>
<keyword evidence="3" id="KW-1185">Reference proteome</keyword>
<name>A0A432WMY6_9GAMM</name>
<organism evidence="2 3">
    <name type="scientific">Aliidiomarina soli</name>
    <dbReference type="NCBI Taxonomy" id="1928574"/>
    <lineage>
        <taxon>Bacteria</taxon>
        <taxon>Pseudomonadati</taxon>
        <taxon>Pseudomonadota</taxon>
        <taxon>Gammaproteobacteria</taxon>
        <taxon>Alteromonadales</taxon>
        <taxon>Idiomarinaceae</taxon>
        <taxon>Aliidiomarina</taxon>
    </lineage>
</organism>
<evidence type="ECO:0000259" key="1">
    <source>
        <dbReference type="Pfam" id="PF13649"/>
    </source>
</evidence>
<dbReference type="Pfam" id="PF13649">
    <property type="entry name" value="Methyltransf_25"/>
    <property type="match status" value="1"/>
</dbReference>
<dbReference type="PANTHER" id="PTHR42912">
    <property type="entry name" value="METHYLTRANSFERASE"/>
    <property type="match status" value="1"/>
</dbReference>
<dbReference type="GO" id="GO:0032259">
    <property type="term" value="P:methylation"/>
    <property type="evidence" value="ECO:0007669"/>
    <property type="project" value="UniProtKB-KW"/>
</dbReference>
<feature type="domain" description="Methyltransferase" evidence="1">
    <location>
        <begin position="18"/>
        <end position="115"/>
    </location>
</feature>
<evidence type="ECO:0000313" key="3">
    <source>
        <dbReference type="Proteomes" id="UP000287823"/>
    </source>
</evidence>